<keyword evidence="2" id="KW-0812">Transmembrane</keyword>
<dbReference type="PANTHER" id="PTHR35038:SF5">
    <property type="entry name" value="CYTOCHROME C-TYPE PROTEIN NRFB"/>
    <property type="match status" value="1"/>
</dbReference>
<dbReference type="AlphaFoldDB" id="T2G830"/>
<dbReference type="Pfam" id="PF11783">
    <property type="entry name" value="Cytochrome_cB"/>
    <property type="match status" value="1"/>
</dbReference>
<dbReference type="eggNOG" id="ENOG502Z8B5">
    <property type="taxonomic scope" value="Bacteria"/>
</dbReference>
<dbReference type="PATRIC" id="fig|1121448.10.peg.376"/>
<dbReference type="EMBL" id="CP006585">
    <property type="protein sequence ID" value="AGW12296.1"/>
    <property type="molecule type" value="Genomic_DNA"/>
</dbReference>
<feature type="transmembrane region" description="Helical" evidence="2">
    <location>
        <begin position="518"/>
        <end position="540"/>
    </location>
</feature>
<sequence length="545" mass="60381">MRIRSTSIHWRAGPALALLGAVMLLTAIAAVSLASQPAPQPLAHAPKETRWITADHSKFPALQGNFTSGPEVTKACLSCHTEAASQIHKTIHWTWKCPHDETGTMGKYGKTLNNFCVAVPSNEPRCTSCHIGYGFKDKTFDFSDANKIDCLVCHDRTGTYKKFPTMAGNPVSEPTVFPEDNTTYLPPDWNKVAQGVGRPDRTNCGNCHFYGGGGDAVKHGDLDSSMVNPPRTLDVHMAKDGANFTCARCHTTEAHRIAGRCYKTPAATHRKSLVEDDTVSRITCESCHTSTPHKPGVKANDHTDKVACQTCHIPAFARELATKMSWDWSTAGKMKDGKPFKTKNEFGVSSYDSKKGDFDWQKNVVPVYAWFNGTMEYLTIDDTINPDTRVAINSPVGAREDVNSRIYPFKMHTGKQPYDTKLKRFVIPHLFGKDDAAYWKSYDWAKAIAAGMDYIKQEYSGEYGFVETSYVFQTTHMVAPKEQSLACESCHTRENSRLQQLAGFYMPGRDSVSVIDQLGWGLVILSLAGVFMHGLARVIASKKRS</sequence>
<dbReference type="NCBIfam" id="TIGR04315">
    <property type="entry name" value="octaheme_Shew"/>
    <property type="match status" value="1"/>
</dbReference>
<evidence type="ECO:0000256" key="2">
    <source>
        <dbReference type="SAM" id="Phobius"/>
    </source>
</evidence>
<dbReference type="KEGG" id="dgg:DGI_0375"/>
<dbReference type="SUPFAM" id="SSF48695">
    <property type="entry name" value="Multiheme cytochromes"/>
    <property type="match status" value="1"/>
</dbReference>
<keyword evidence="4" id="KW-1185">Reference proteome</keyword>
<dbReference type="PANTHER" id="PTHR35038">
    <property type="entry name" value="DISSIMILATORY SULFITE REDUCTASE SIRA"/>
    <property type="match status" value="1"/>
</dbReference>
<evidence type="ECO:0000313" key="4">
    <source>
        <dbReference type="Proteomes" id="UP000016587"/>
    </source>
</evidence>
<evidence type="ECO:0000313" key="3">
    <source>
        <dbReference type="EMBL" id="AGW12296.1"/>
    </source>
</evidence>
<keyword evidence="2" id="KW-0472">Membrane</keyword>
<evidence type="ECO:0000256" key="1">
    <source>
        <dbReference type="ARBA" id="ARBA00022729"/>
    </source>
</evidence>
<reference evidence="4" key="2">
    <citation type="submission" date="2013-07" db="EMBL/GenBank/DDBJ databases">
        <authorList>
            <person name="Morais-Silva F.O."/>
            <person name="Rezende A.M."/>
            <person name="Pimentel C."/>
            <person name="Resende D.M."/>
            <person name="Santos C.I."/>
            <person name="Clemente C."/>
            <person name="de Oliveira L.M."/>
            <person name="da Silva S.M."/>
            <person name="Costa D.A."/>
            <person name="Varela-Raposo A."/>
            <person name="Horacio E.C.A."/>
            <person name="Matos M."/>
            <person name="Flores O."/>
            <person name="Ruiz J.C."/>
            <person name="Rodrigues-Pousada C."/>
        </authorList>
    </citation>
    <scope>NUCLEOTIDE SEQUENCE [LARGE SCALE GENOMIC DNA]</scope>
    <source>
        <strain evidence="4">ATCC 19364 / DSM 1382 / NCIMB 9332 / VKM B-1759</strain>
    </source>
</reference>
<dbReference type="HOGENOM" id="CLU_033148_0_0_7"/>
<proteinExistence type="predicted"/>
<organism evidence="3 4">
    <name type="scientific">Megalodesulfovibrio gigas (strain ATCC 19364 / DSM 1382 / NCIMB 9332 / VKM B-1759)</name>
    <name type="common">Desulfovibrio gigas</name>
    <dbReference type="NCBI Taxonomy" id="1121448"/>
    <lineage>
        <taxon>Bacteria</taxon>
        <taxon>Pseudomonadati</taxon>
        <taxon>Thermodesulfobacteriota</taxon>
        <taxon>Desulfovibrionia</taxon>
        <taxon>Desulfovibrionales</taxon>
        <taxon>Desulfovibrionaceae</taxon>
        <taxon>Megalodesulfovibrio</taxon>
    </lineage>
</organism>
<gene>
    <name evidence="3" type="primary">ohcA</name>
    <name evidence="3" type="ORF">DGI_0375</name>
</gene>
<dbReference type="InterPro" id="IPR051829">
    <property type="entry name" value="Multiheme_Cytochr_ET"/>
</dbReference>
<dbReference type="Proteomes" id="UP000016587">
    <property type="component" value="Chromosome"/>
</dbReference>
<dbReference type="RefSeq" id="WP_021758918.1">
    <property type="nucleotide sequence ID" value="NC_022444.1"/>
</dbReference>
<keyword evidence="2" id="KW-1133">Transmembrane helix</keyword>
<dbReference type="STRING" id="1121448.DGI_0375"/>
<keyword evidence="1" id="KW-0732">Signal</keyword>
<accession>T2G830</accession>
<dbReference type="InterPro" id="IPR024673">
    <property type="entry name" value="Octahem_Cyt_c"/>
</dbReference>
<dbReference type="PIRSF" id="PIRSF039014">
    <property type="entry name" value="OTR_cyc"/>
    <property type="match status" value="1"/>
</dbReference>
<protein>
    <submittedName>
        <fullName evidence="3">Putative cytochrome c family protein</fullName>
    </submittedName>
</protein>
<name>T2G830_MEGG1</name>
<dbReference type="GO" id="GO:0016491">
    <property type="term" value="F:oxidoreductase activity"/>
    <property type="evidence" value="ECO:0007669"/>
    <property type="project" value="TreeGrafter"/>
</dbReference>
<reference evidence="3 4" key="1">
    <citation type="journal article" date="2013" name="J. Bacteriol.">
        <title>Roles of HynAB and Ech, the only two hydrogenases found in the model sulfate reducer Desulfovibrio gigas.</title>
        <authorList>
            <person name="Morais-Silva F.O."/>
            <person name="Santos C.I."/>
            <person name="Rodrigues R."/>
            <person name="Pereira I.A."/>
            <person name="Rodrigues-Pousada C."/>
        </authorList>
    </citation>
    <scope>NUCLEOTIDE SEQUENCE [LARGE SCALE GENOMIC DNA]</scope>
    <source>
        <strain evidence="4">ATCC 19364 / DSM 1382 / NCIMB 9332 / VKM B-1759</strain>
    </source>
</reference>
<dbReference type="InterPro" id="IPR036280">
    <property type="entry name" value="Multihaem_cyt_sf"/>
</dbReference>